<sequence>MTEQKNIESAVPKGFDPRLLGLETANSGQEVETGKLVQFVSFRVDESEYGIDIMAVREIQGWVKVTTLPNTPEYVRGVLNLRGIIVPIFDLRCRFGHGLTTASPLHVVIIVAVGERIMGLLVDAVSDILTINTEEILPVPEVEARSEQRFLDGLITVHERMVALLKIERLFDIEKIVANAGKAAS</sequence>
<comment type="caution">
    <text evidence="2">The sequence shown here is derived from an EMBL/GenBank/DDBJ whole genome shotgun (WGS) entry which is preliminary data.</text>
</comment>
<dbReference type="RefSeq" id="WP_194212545.1">
    <property type="nucleotide sequence ID" value="NZ_CP061205.1"/>
</dbReference>
<dbReference type="SMART" id="SM00260">
    <property type="entry name" value="CheW"/>
    <property type="match status" value="1"/>
</dbReference>
<gene>
    <name evidence="2" type="ORF">ACFOKA_02770</name>
</gene>
<dbReference type="Proteomes" id="UP001595444">
    <property type="component" value="Unassembled WGS sequence"/>
</dbReference>
<proteinExistence type="predicted"/>
<dbReference type="Gene3D" id="2.30.30.40">
    <property type="entry name" value="SH3 Domains"/>
    <property type="match status" value="1"/>
</dbReference>
<dbReference type="InterPro" id="IPR036061">
    <property type="entry name" value="CheW-like_dom_sf"/>
</dbReference>
<evidence type="ECO:0000259" key="1">
    <source>
        <dbReference type="PROSITE" id="PS50851"/>
    </source>
</evidence>
<dbReference type="SUPFAM" id="SSF50341">
    <property type="entry name" value="CheW-like"/>
    <property type="match status" value="1"/>
</dbReference>
<dbReference type="InterPro" id="IPR002545">
    <property type="entry name" value="CheW-lke_dom"/>
</dbReference>
<dbReference type="PANTHER" id="PTHR22617:SF23">
    <property type="entry name" value="CHEMOTAXIS PROTEIN CHEW"/>
    <property type="match status" value="1"/>
</dbReference>
<name>A0ABV7D0Z1_9PROT</name>
<organism evidence="2 3">
    <name type="scientific">Kordiimonas pumila</name>
    <dbReference type="NCBI Taxonomy" id="2161677"/>
    <lineage>
        <taxon>Bacteria</taxon>
        <taxon>Pseudomonadati</taxon>
        <taxon>Pseudomonadota</taxon>
        <taxon>Alphaproteobacteria</taxon>
        <taxon>Kordiimonadales</taxon>
        <taxon>Kordiimonadaceae</taxon>
        <taxon>Kordiimonas</taxon>
    </lineage>
</organism>
<dbReference type="CDD" id="cd00732">
    <property type="entry name" value="CheW"/>
    <property type="match status" value="1"/>
</dbReference>
<dbReference type="EMBL" id="JBHRSL010000002">
    <property type="protein sequence ID" value="MFC3050821.1"/>
    <property type="molecule type" value="Genomic_DNA"/>
</dbReference>
<dbReference type="PROSITE" id="PS50851">
    <property type="entry name" value="CHEW"/>
    <property type="match status" value="1"/>
</dbReference>
<dbReference type="PANTHER" id="PTHR22617">
    <property type="entry name" value="CHEMOTAXIS SENSOR HISTIDINE KINASE-RELATED"/>
    <property type="match status" value="1"/>
</dbReference>
<dbReference type="Gene3D" id="2.40.50.180">
    <property type="entry name" value="CheA-289, Domain 4"/>
    <property type="match status" value="1"/>
</dbReference>
<dbReference type="Pfam" id="PF01584">
    <property type="entry name" value="CheW"/>
    <property type="match status" value="1"/>
</dbReference>
<protein>
    <submittedName>
        <fullName evidence="2">Chemotaxis protein CheW</fullName>
    </submittedName>
</protein>
<accession>A0ABV7D0Z1</accession>
<keyword evidence="3" id="KW-1185">Reference proteome</keyword>
<feature type="domain" description="CheW-like" evidence="1">
    <location>
        <begin position="36"/>
        <end position="176"/>
    </location>
</feature>
<evidence type="ECO:0000313" key="3">
    <source>
        <dbReference type="Proteomes" id="UP001595444"/>
    </source>
</evidence>
<evidence type="ECO:0000313" key="2">
    <source>
        <dbReference type="EMBL" id="MFC3050821.1"/>
    </source>
</evidence>
<dbReference type="InterPro" id="IPR039315">
    <property type="entry name" value="CheW"/>
</dbReference>
<reference evidence="3" key="1">
    <citation type="journal article" date="2019" name="Int. J. Syst. Evol. Microbiol.">
        <title>The Global Catalogue of Microorganisms (GCM) 10K type strain sequencing project: providing services to taxonomists for standard genome sequencing and annotation.</title>
        <authorList>
            <consortium name="The Broad Institute Genomics Platform"/>
            <consortium name="The Broad Institute Genome Sequencing Center for Infectious Disease"/>
            <person name="Wu L."/>
            <person name="Ma J."/>
        </authorList>
    </citation>
    <scope>NUCLEOTIDE SEQUENCE [LARGE SCALE GENOMIC DNA]</scope>
    <source>
        <strain evidence="3">KCTC 62164</strain>
    </source>
</reference>